<gene>
    <name evidence="1" type="ordered locus">MHF_0478</name>
</gene>
<dbReference type="AlphaFoldDB" id="F6FHL1"/>
<sequence>MTGKVALGSVGLISTSALGLGTYYLTGGLSPQKSISSLFKEDDYSVVMKSSDKFWKTKWSEYESSSNAFGIKDPSLEKLKNTCEGLLGKGKAVNEEDPIYLNFLKFCIRDKTTGEKLASLGKSIMSSNTENDTNWLSRFSRYKSKPSKDKFTHFSTSAGDTDMSGFWKLKNGCNDLTEKAWREVEGEFPILESWCLVDSPNN</sequence>
<dbReference type="HOGENOM" id="CLU_098620_1_1_14"/>
<name>F6FHL1_MYCHI</name>
<reference key="2">
    <citation type="submission" date="2011-05" db="EMBL/GenBank/DDBJ databases">
        <title>The Genome of Mycoplasma haemofelis Strain Ohio2, a pathogenic hemoplasma of the cat.</title>
        <authorList>
            <person name="Santos A.P."/>
            <person name="Guimaraes A.M.S."/>
            <person name="SanMiguel P.J."/>
            <person name="Martin S.W."/>
            <person name="Messick J.B."/>
        </authorList>
    </citation>
    <scope>NUCLEOTIDE SEQUENCE</scope>
    <source>
        <strain>Ohio2</strain>
    </source>
</reference>
<organism evidence="1 2">
    <name type="scientific">Mycoplasma haemofelis (strain Ohio2)</name>
    <dbReference type="NCBI Taxonomy" id="859194"/>
    <lineage>
        <taxon>Bacteria</taxon>
        <taxon>Bacillati</taxon>
        <taxon>Mycoplasmatota</taxon>
        <taxon>Mollicutes</taxon>
        <taxon>Mycoplasmataceae</taxon>
        <taxon>Mycoplasma</taxon>
    </lineage>
</organism>
<evidence type="ECO:0000313" key="2">
    <source>
        <dbReference type="Proteomes" id="UP000007952"/>
    </source>
</evidence>
<dbReference type="Proteomes" id="UP000007952">
    <property type="component" value="Chromosome"/>
</dbReference>
<accession>F6FHL1</accession>
<reference evidence="1 2" key="1">
    <citation type="journal article" date="2011" name="J. Bacteriol.">
        <title>Complete genome sequences of two hemotropic Mycoplasmas, Mycoplasma haemofelis strain Ohio2 and Mycoplasma suis strain Illinois.</title>
        <authorList>
            <person name="Messick J.B."/>
            <person name="Santos A.P."/>
            <person name="Guimaraes A.M."/>
        </authorList>
    </citation>
    <scope>NUCLEOTIDE SEQUENCE [LARGE SCALE GENOMIC DNA]</scope>
    <source>
        <strain evidence="1 2">Ohio2</strain>
    </source>
</reference>
<proteinExistence type="predicted"/>
<dbReference type="BioCyc" id="MHAE859194:G1GR7-468-MONOMER"/>
<dbReference type="KEGG" id="mhf:MHF_0478"/>
<evidence type="ECO:0000313" key="1">
    <source>
        <dbReference type="EMBL" id="AEG72750.1"/>
    </source>
</evidence>
<protein>
    <submittedName>
        <fullName evidence="1">Uncharacterized protein</fullName>
    </submittedName>
</protein>
<dbReference type="EMBL" id="CP002808">
    <property type="protein sequence ID" value="AEG72750.1"/>
    <property type="molecule type" value="Genomic_DNA"/>
</dbReference>
<dbReference type="STRING" id="859194.MHF_0478"/>